<dbReference type="Pfam" id="PF01180">
    <property type="entry name" value="DHO_dh"/>
    <property type="match status" value="1"/>
</dbReference>
<feature type="domain" description="Heterokaryon incompatibility" evidence="7">
    <location>
        <begin position="173"/>
        <end position="320"/>
    </location>
</feature>
<dbReference type="GO" id="GO:0005737">
    <property type="term" value="C:cytoplasm"/>
    <property type="evidence" value="ECO:0007669"/>
    <property type="project" value="InterPro"/>
</dbReference>
<evidence type="ECO:0000259" key="6">
    <source>
        <dbReference type="Pfam" id="PF01180"/>
    </source>
</evidence>
<evidence type="ECO:0000256" key="2">
    <source>
        <dbReference type="ARBA" id="ARBA00021374"/>
    </source>
</evidence>
<evidence type="ECO:0000256" key="5">
    <source>
        <dbReference type="SAM" id="Phobius"/>
    </source>
</evidence>
<dbReference type="Gene3D" id="3.20.20.70">
    <property type="entry name" value="Aldolase class I"/>
    <property type="match status" value="1"/>
</dbReference>
<gene>
    <name evidence="8" type="ORF">FOXB_01580</name>
</gene>
<feature type="transmembrane region" description="Helical" evidence="5">
    <location>
        <begin position="861"/>
        <end position="894"/>
    </location>
</feature>
<evidence type="ECO:0000256" key="1">
    <source>
        <dbReference type="ARBA" id="ARBA00008008"/>
    </source>
</evidence>
<evidence type="ECO:0000256" key="3">
    <source>
        <dbReference type="ARBA" id="ARBA00022490"/>
    </source>
</evidence>
<evidence type="ECO:0000259" key="7">
    <source>
        <dbReference type="Pfam" id="PF06985"/>
    </source>
</evidence>
<dbReference type="Pfam" id="PF06985">
    <property type="entry name" value="HET"/>
    <property type="match status" value="1"/>
</dbReference>
<dbReference type="CDD" id="cd04741">
    <property type="entry name" value="DHOD_1A_like"/>
    <property type="match status" value="1"/>
</dbReference>
<dbReference type="GO" id="GO:0006221">
    <property type="term" value="P:pyrimidine nucleotide biosynthetic process"/>
    <property type="evidence" value="ECO:0007669"/>
    <property type="project" value="InterPro"/>
</dbReference>
<dbReference type="InterPro" id="IPR013785">
    <property type="entry name" value="Aldolase_TIM"/>
</dbReference>
<dbReference type="PaxDb" id="5507-FOXG_16831P0"/>
<feature type="domain" description="Dihydroorotate dehydrogenase catalytic" evidence="6">
    <location>
        <begin position="1575"/>
        <end position="1814"/>
    </location>
</feature>
<evidence type="ECO:0000256" key="4">
    <source>
        <dbReference type="ARBA" id="ARBA00023002"/>
    </source>
</evidence>
<name>F9F5A5_FUSOF</name>
<comment type="caution">
    <text evidence="8">The sequence shown here is derived from an EMBL/GenBank/DDBJ whole genome shotgun (WGS) entry which is preliminary data.</text>
</comment>
<dbReference type="OrthoDB" id="5347061at2759"/>
<dbReference type="InterPro" id="IPR023359">
    <property type="entry name" value="Dihydro_DH_chainA_dom2"/>
</dbReference>
<reference evidence="8" key="1">
    <citation type="journal article" date="2012" name="Mol. Plant Microbe Interact.">
        <title>A highly conserved effector in Fusarium oxysporum is required for full virulence on Arabidopsis.</title>
        <authorList>
            <person name="Thatcher L.F."/>
            <person name="Gardiner D.M."/>
            <person name="Kazan K."/>
            <person name="Manners J."/>
        </authorList>
    </citation>
    <scope>NUCLEOTIDE SEQUENCE [LARGE SCALE GENOMIC DNA]</scope>
    <source>
        <strain evidence="8">Fo5176</strain>
    </source>
</reference>
<keyword evidence="5" id="KW-0812">Transmembrane</keyword>
<proteinExistence type="inferred from homology"/>
<dbReference type="GO" id="GO:0004152">
    <property type="term" value="F:dihydroorotate dehydrogenase activity"/>
    <property type="evidence" value="ECO:0007669"/>
    <property type="project" value="InterPro"/>
</dbReference>
<keyword evidence="5" id="KW-0472">Membrane</keyword>
<feature type="transmembrane region" description="Helical" evidence="5">
    <location>
        <begin position="938"/>
        <end position="963"/>
    </location>
</feature>
<keyword evidence="4" id="KW-0560">Oxidoreductase</keyword>
<dbReference type="InterPro" id="IPR005720">
    <property type="entry name" value="Dihydroorotate_DH_cat"/>
</dbReference>
<feature type="transmembrane region" description="Helical" evidence="5">
    <location>
        <begin position="1363"/>
        <end position="1387"/>
    </location>
</feature>
<keyword evidence="3" id="KW-0963">Cytoplasm</keyword>
<evidence type="ECO:0000313" key="8">
    <source>
        <dbReference type="EMBL" id="EGU87894.1"/>
    </source>
</evidence>
<accession>F9F5A5</accession>
<dbReference type="PANTHER" id="PTHR33112">
    <property type="entry name" value="DOMAIN PROTEIN, PUTATIVE-RELATED"/>
    <property type="match status" value="1"/>
</dbReference>
<feature type="transmembrane region" description="Helical" evidence="5">
    <location>
        <begin position="818"/>
        <end position="841"/>
    </location>
</feature>
<dbReference type="STRING" id="660025.F9F5A5"/>
<comment type="similarity">
    <text evidence="1">Belongs to the dihydroorotate dehydrogenase family. Type 1 subfamily.</text>
</comment>
<dbReference type="PANTHER" id="PTHR33112:SF16">
    <property type="entry name" value="HETEROKARYON INCOMPATIBILITY DOMAIN-CONTAINING PROTEIN"/>
    <property type="match status" value="1"/>
</dbReference>
<dbReference type="EMBL" id="AFQF01000504">
    <property type="protein sequence ID" value="EGU87894.1"/>
    <property type="molecule type" value="Genomic_DNA"/>
</dbReference>
<dbReference type="Gene3D" id="2.30.26.10">
    <property type="entry name" value="Dihydroorotate Dehydrogenase A, chain A, domain 2"/>
    <property type="match status" value="1"/>
</dbReference>
<dbReference type="InterPro" id="IPR033886">
    <property type="entry name" value="DHOD_1A"/>
</dbReference>
<dbReference type="InterPro" id="IPR010730">
    <property type="entry name" value="HET"/>
</dbReference>
<organism evidence="8">
    <name type="scientific">Fusarium oxysporum (strain Fo5176)</name>
    <name type="common">Fusarium vascular wilt</name>
    <dbReference type="NCBI Taxonomy" id="660025"/>
    <lineage>
        <taxon>Eukaryota</taxon>
        <taxon>Fungi</taxon>
        <taxon>Dikarya</taxon>
        <taxon>Ascomycota</taxon>
        <taxon>Pezizomycotina</taxon>
        <taxon>Sordariomycetes</taxon>
        <taxon>Hypocreomycetidae</taxon>
        <taxon>Hypocreales</taxon>
        <taxon>Nectriaceae</taxon>
        <taxon>Fusarium</taxon>
        <taxon>Fusarium oxysporum species complex</taxon>
    </lineage>
</organism>
<sequence length="1826" mass="203094">MAYLPSRLCTLCEGIFKGELPDSRQWLSHHKRADLLAASRLGCFICRTVVKSRSWDAFPEQAWDTFQYHILYERDQSGLEFQGLTIRPSLNTGARWSFRNETLGRGKQASDFYTPRTDPFSSDLPQKWIQDCIDNHTICNQDDLSYRPTRLLEIIDSKRLRLVETSTSSTGPYVSFSHCWGNQEMLMLKAENLDQFRTEIPVDDLPKKYQEAINFSSRLNIHFIWIDSLCIIQDDGEDWQREAITMKRVYGCSLLNICSAAAADVNGVSFRGRDPGIMEALFFTSSWDGEEQKSVYLEYDTMWDDILNSPLRKRAWVFQEWYLSPRSLILAHSQLWWHCRKRVACEQHPENHWNGRSLEGMKDNKQKAKPWLSGARIWETYVREYVGTRLTQESDRLIAFAGVAQGFGQSQKEIHDQYDPENIRPDLLVDVSSKIFDQYLAGLWRSHLPQALCWGTDNTFTRSMRTSAYTAPSWSWASMTGPIQLAGLSPFANDTFVSVESVWLKHADESHSTGLIHGGYIKLRGHLIGPLTLEHQELPKVSSKGRIEVDDATTYLPKVTDGGNFDTWGGVLYPDEMTQDTSDRIVPLLSYLDNLTPGLCERGIIDNASRKTERLEEAKGRYFCLPVVRDECFVKNGRFLFEDSFETLYCLALFQPTHQDTVFHRIGMIRFEKEIPSEQFEARQPLARPLPFVRLSDPESEPAYQTSSLGIKPTYIRPGHDREAKPAPMAEFRNVEMHASQQHGITHATGYPKGASVGYNDHDSSIKESGRPDLQENSAQSAFNIVETPMRSATTFFLPPQQQRDQRWWHRIGRPGKVTLTFGTGVTFFCTALLIFLWNGADRARSGHHRAKFWDDIVFNGWATQLVTICSAGILVSIGFQIGLAAAAMAAVILETSGSRFCDTAMLSIQRASSSSAGPLDLLPTAWRHCFAGRASGLLYLLVFSLTVVIALISTLTSTILLFDLGEGQISAPITTAIKAIETPLRIDNAVDTGDVYRAMLPYDKASDRTTLEYYHGPAVVINERTACFPPTFINTSIQWDTGERTGTNGLYLNATFAVENQTDFLGKELSKPVQVYCKLYNIWNDTKTSTNWPTALCNELAMVEVSSKSVTMNPLSGWSYGFRYVTLVNSGEVLNGHFDSGMGSAIPPDLQKELDNLTYRTDGPWTLAQTANGTEVFNATMCFISQNLPHKFNFTMTGKAVASEPTFLTELSSLTVLRNDTGVLRQLGVGISPGNTTGRGTLNLEVHSGPDLWMELDGEVSIQSAYLELWVTLVEFSTLGGWSLAGNIVFNDLTTTVIWATHPEHAAMFQKILHETGNPALALQAVMFRVYQMLYYEWLPIFEPTHEVTTINAQNVVVPQQWTGFIISIAILIMHFILTALTLVLFAKRTQSSLLGNAWQAVSQLVSPETQGIIPAAGSEGMKDRQVEALARSAGRNREVYALASGVDNGRIEFIIPPLIAKDKAIYFRLFSSPSSSSSFLNRFLFKVTTMAPPQLTINPPLLNSATPWATDINDLLAIASSPSTGAITTRTSLINGFGHQHEQHQYLFFNPATAAPNQGTSSNQIPPKGHTEDAMASLNNLGYSPIKLDGYLGFLSEIARRLPQLRKTFIVSVTGSPEDIQQSYARIEVASKTLPFPLAMEVNLSCPNIPGAPPPAYGGAALKKYLDLLPKDPSVPIGIKTPPYTHHGQFATLIETLLPAASSLSFITATNTLGSCLILENDKLDPQLPGTGVGGMAGPPLHPLALGNVSTLRKMLDQVPELSHIKIIGVGGVRDGDGYRRMRSVGAYAVAVGTGLGKQGPGVFERIERDLKGEWRVSSLKEKL</sequence>
<protein>
    <recommendedName>
        <fullName evidence="2">Dihydroorotate dehydrogenase (fumarate)</fullName>
    </recommendedName>
</protein>
<dbReference type="SUPFAM" id="SSF51395">
    <property type="entry name" value="FMN-linked oxidoreductases"/>
    <property type="match status" value="1"/>
</dbReference>
<keyword evidence="5" id="KW-1133">Transmembrane helix</keyword>